<gene>
    <name evidence="2 4" type="primary">uppS</name>
    <name evidence="4" type="ORF">ACFORL_11570</name>
</gene>
<dbReference type="InterPro" id="IPR001441">
    <property type="entry name" value="UPP_synth-like"/>
</dbReference>
<feature type="binding site" evidence="2">
    <location>
        <position position="182"/>
    </location>
    <ligand>
        <name>substrate</name>
    </ligand>
</feature>
<comment type="function">
    <text evidence="2">Catalyzes the sequential condensation of isopentenyl diphosphate (IPP) with (2E,6E)-farnesyl diphosphate (E,E-FPP) to yield (2Z,6Z,10Z,14Z,18Z,22Z,26Z,30Z,34E,38E)-undecaprenyl diphosphate (di-trans,octa-cis-UPP). UPP is the precursor of glycosyl carrier lipid in the biosynthesis of bacterial cell wall polysaccharide components such as peptidoglycan and lipopolysaccharide.</text>
</comment>
<feature type="binding site" evidence="2">
    <location>
        <position position="14"/>
    </location>
    <ligand>
        <name>Mg(2+)</name>
        <dbReference type="ChEBI" id="CHEBI:18420"/>
    </ligand>
</feature>
<evidence type="ECO:0000256" key="2">
    <source>
        <dbReference type="HAMAP-Rule" id="MF_01139"/>
    </source>
</evidence>
<comment type="catalytic activity">
    <reaction evidence="2">
        <text>8 isopentenyl diphosphate + (2E,6E)-farnesyl diphosphate = di-trans,octa-cis-undecaprenyl diphosphate + 8 diphosphate</text>
        <dbReference type="Rhea" id="RHEA:27551"/>
        <dbReference type="ChEBI" id="CHEBI:33019"/>
        <dbReference type="ChEBI" id="CHEBI:58405"/>
        <dbReference type="ChEBI" id="CHEBI:128769"/>
        <dbReference type="ChEBI" id="CHEBI:175763"/>
        <dbReference type="EC" id="2.5.1.31"/>
    </reaction>
</comment>
<accession>A0ABV8CHF4</accession>
<proteinExistence type="inferred from homology"/>
<dbReference type="InterPro" id="IPR036424">
    <property type="entry name" value="UPP_synth-like_sf"/>
</dbReference>
<sequence>MDNRTPKHVAIVMDGNGRWALKQGLARAEGHRAGAEAVKAVIRGCVKHAIPVLSLFAFSSENWTRPEQEVSFLMQLFLKSLEKEVAELHQNGVCLRFTGCRENLSQDLQQQMQKAERLTLNNNRLILNIVINYGGRWDIVEAAKAIAAKVKANEISIADINEQVFGNALSMNDLPEPDLFIRTSGEQRISNFFLWQMAYTELYFTEVLWPDFTLEEFEGALSVFANRERRYGKTSQQLAEF</sequence>
<feature type="binding site" evidence="2">
    <location>
        <begin position="188"/>
        <end position="190"/>
    </location>
    <ligand>
        <name>substrate</name>
    </ligand>
</feature>
<dbReference type="EMBL" id="JBHSAB010000028">
    <property type="protein sequence ID" value="MFC3909708.1"/>
    <property type="molecule type" value="Genomic_DNA"/>
</dbReference>
<feature type="coiled-coil region" evidence="3">
    <location>
        <begin position="101"/>
        <end position="128"/>
    </location>
</feature>
<keyword evidence="2" id="KW-0961">Cell wall biogenesis/degradation</keyword>
<dbReference type="Proteomes" id="UP001595758">
    <property type="component" value="Unassembled WGS sequence"/>
</dbReference>
<feature type="binding site" evidence="2">
    <location>
        <position position="201"/>
    </location>
    <ligand>
        <name>Mg(2+)</name>
        <dbReference type="ChEBI" id="CHEBI:18420"/>
    </ligand>
</feature>
<feature type="active site" description="Proton acceptor" evidence="2">
    <location>
        <position position="62"/>
    </location>
</feature>
<dbReference type="RefSeq" id="WP_382344176.1">
    <property type="nucleotide sequence ID" value="NZ_JBHSAB010000028.1"/>
</dbReference>
<feature type="binding site" evidence="2">
    <location>
        <position position="27"/>
    </location>
    <ligand>
        <name>substrate</name>
    </ligand>
</feature>
<comment type="caution">
    <text evidence="4">The sequence shown here is derived from an EMBL/GenBank/DDBJ whole genome shotgun (WGS) entry which is preliminary data.</text>
</comment>
<feature type="binding site" evidence="2">
    <location>
        <position position="19"/>
    </location>
    <ligand>
        <name>substrate</name>
    </ligand>
</feature>
<evidence type="ECO:0000256" key="1">
    <source>
        <dbReference type="ARBA" id="ARBA00022679"/>
    </source>
</evidence>
<keyword evidence="2" id="KW-0573">Peptidoglycan synthesis</keyword>
<evidence type="ECO:0000256" key="3">
    <source>
        <dbReference type="SAM" id="Coils"/>
    </source>
</evidence>
<evidence type="ECO:0000313" key="4">
    <source>
        <dbReference type="EMBL" id="MFC3909708.1"/>
    </source>
</evidence>
<dbReference type="PANTHER" id="PTHR10291:SF0">
    <property type="entry name" value="DEHYDRODOLICHYL DIPHOSPHATE SYNTHASE 2"/>
    <property type="match status" value="1"/>
</dbReference>
<keyword evidence="2" id="KW-0460">Magnesium</keyword>
<keyword evidence="3" id="KW-0175">Coiled coil</keyword>
<dbReference type="GO" id="GO:0016740">
    <property type="term" value="F:transferase activity"/>
    <property type="evidence" value="ECO:0007669"/>
    <property type="project" value="UniProtKB-KW"/>
</dbReference>
<dbReference type="Pfam" id="PF01255">
    <property type="entry name" value="Prenyltransf"/>
    <property type="match status" value="1"/>
</dbReference>
<organism evidence="4 5">
    <name type="scientific">Legionella dresdenensis</name>
    <dbReference type="NCBI Taxonomy" id="450200"/>
    <lineage>
        <taxon>Bacteria</taxon>
        <taxon>Pseudomonadati</taxon>
        <taxon>Pseudomonadota</taxon>
        <taxon>Gammaproteobacteria</taxon>
        <taxon>Legionellales</taxon>
        <taxon>Legionellaceae</taxon>
        <taxon>Legionella</taxon>
    </lineage>
</organism>
<keyword evidence="2" id="KW-0133">Cell shape</keyword>
<comment type="cofactor">
    <cofactor evidence="2">
        <name>Mg(2+)</name>
        <dbReference type="ChEBI" id="CHEBI:18420"/>
    </cofactor>
    <text evidence="2">Binds 2 magnesium ions per subunit.</text>
</comment>
<dbReference type="InterPro" id="IPR018520">
    <property type="entry name" value="UPP_synth-like_CS"/>
</dbReference>
<dbReference type="Gene3D" id="3.40.1180.10">
    <property type="entry name" value="Decaprenyl diphosphate synthase-like"/>
    <property type="match status" value="1"/>
</dbReference>
<dbReference type="SUPFAM" id="SSF64005">
    <property type="entry name" value="Undecaprenyl diphosphate synthase"/>
    <property type="match status" value="1"/>
</dbReference>
<dbReference type="NCBIfam" id="TIGR00055">
    <property type="entry name" value="uppS"/>
    <property type="match status" value="1"/>
</dbReference>
<keyword evidence="2" id="KW-0479">Metal-binding</keyword>
<feature type="binding site" evidence="2">
    <location>
        <position position="31"/>
    </location>
    <ligand>
        <name>substrate</name>
    </ligand>
</feature>
<dbReference type="CDD" id="cd00475">
    <property type="entry name" value="Cis_IPPS"/>
    <property type="match status" value="1"/>
</dbReference>
<feature type="active site" evidence="2">
    <location>
        <position position="14"/>
    </location>
</feature>
<comment type="similarity">
    <text evidence="2">Belongs to the UPP synthase family.</text>
</comment>
<dbReference type="EC" id="2.5.1.31" evidence="2"/>
<name>A0ABV8CHF4_9GAMM</name>
<dbReference type="PROSITE" id="PS01066">
    <property type="entry name" value="UPP_SYNTHASE"/>
    <property type="match status" value="1"/>
</dbReference>
<dbReference type="PANTHER" id="PTHR10291">
    <property type="entry name" value="DEHYDRODOLICHYL DIPHOSPHATE SYNTHASE FAMILY MEMBER"/>
    <property type="match status" value="1"/>
</dbReference>
<feature type="binding site" evidence="2">
    <location>
        <position position="63"/>
    </location>
    <ligand>
        <name>substrate</name>
    </ligand>
</feature>
<feature type="binding site" evidence="2">
    <location>
        <position position="65"/>
    </location>
    <ligand>
        <name>substrate</name>
    </ligand>
</feature>
<evidence type="ECO:0000313" key="5">
    <source>
        <dbReference type="Proteomes" id="UP001595758"/>
    </source>
</evidence>
<feature type="binding site" evidence="2">
    <location>
        <begin position="59"/>
        <end position="61"/>
    </location>
    <ligand>
        <name>substrate</name>
    </ligand>
</feature>
<reference evidence="5" key="1">
    <citation type="journal article" date="2019" name="Int. J. Syst. Evol. Microbiol.">
        <title>The Global Catalogue of Microorganisms (GCM) 10K type strain sequencing project: providing services to taxonomists for standard genome sequencing and annotation.</title>
        <authorList>
            <consortium name="The Broad Institute Genomics Platform"/>
            <consortium name="The Broad Institute Genome Sequencing Center for Infectious Disease"/>
            <person name="Wu L."/>
            <person name="Ma J."/>
        </authorList>
    </citation>
    <scope>NUCLEOTIDE SEQUENCE [LARGE SCALE GENOMIC DNA]</scope>
    <source>
        <strain evidence="5">CCUG 59858</strain>
    </source>
</reference>
<comment type="subunit">
    <text evidence="2">Homodimer.</text>
</comment>
<keyword evidence="5" id="KW-1185">Reference proteome</keyword>
<dbReference type="HAMAP" id="MF_01139">
    <property type="entry name" value="ISPT"/>
    <property type="match status" value="1"/>
</dbReference>
<protein>
    <recommendedName>
        <fullName evidence="2">Ditrans,polycis-undecaprenyl-diphosphate synthase ((2E,6E)-farnesyl-diphosphate specific)</fullName>
        <ecNumber evidence="2">2.5.1.31</ecNumber>
    </recommendedName>
    <alternativeName>
        <fullName evidence="2">Ditrans,polycis-undecaprenylcistransferase</fullName>
    </alternativeName>
    <alternativeName>
        <fullName evidence="2">Undecaprenyl diphosphate synthase</fullName>
        <shortName evidence="2">UDS</shortName>
    </alternativeName>
    <alternativeName>
        <fullName evidence="2">Undecaprenyl pyrophosphate synthase</fullName>
        <shortName evidence="2">UPP synthase</shortName>
    </alternativeName>
</protein>
<keyword evidence="1 2" id="KW-0808">Transferase</keyword>
<feature type="binding site" evidence="2">
    <location>
        <begin position="15"/>
        <end position="18"/>
    </location>
    <ligand>
        <name>substrate</name>
    </ligand>
</feature>